<accession>A0A7L4UR06</accession>
<dbReference type="AlphaFoldDB" id="A0A7L4UR06"/>
<dbReference type="InterPro" id="IPR038765">
    <property type="entry name" value="Papain-like_cys_pep_sf"/>
</dbReference>
<dbReference type="Proteomes" id="UP000251835">
    <property type="component" value="Unassembled WGS sequence"/>
</dbReference>
<comment type="caution">
    <text evidence="1">The sequence shown here is derived from an EMBL/GenBank/DDBJ whole genome shotgun (WGS) entry which is preliminary data.</text>
</comment>
<dbReference type="EMBL" id="QENZ01000003">
    <property type="protein sequence ID" value="PVX52205.1"/>
    <property type="molecule type" value="Genomic_DNA"/>
</dbReference>
<dbReference type="Gene3D" id="3.90.1720.10">
    <property type="entry name" value="endopeptidase domain like (from Nostoc punctiforme)"/>
    <property type="match status" value="1"/>
</dbReference>
<dbReference type="Pfam" id="PF05708">
    <property type="entry name" value="Peptidase_C92"/>
    <property type="match status" value="1"/>
</dbReference>
<sequence length="206" mass="23380">MLVIVSANCLTAFSQNYVLKEGDLLFKDTRNNAISQAIKDVTPSASNFSFSHVGVLFFENNEWKVLEAVPEYGVRISTLPGFSSYAKGEEVIIVVGRLKTNYPFDLEKLIEYGKKQLGKPYDNPFSWNDEAFYCSELSYKMFSYAGQNHAFTPKPMTFKEEGKDHFHPTWIKYYNELQVAIPEGELGINPNAMATSKSIDLLFELP</sequence>
<dbReference type="SUPFAM" id="SSF54001">
    <property type="entry name" value="Cysteine proteinases"/>
    <property type="match status" value="1"/>
</dbReference>
<name>A0A7L4UR06_BALHA</name>
<evidence type="ECO:0000313" key="1">
    <source>
        <dbReference type="EMBL" id="PVX52205.1"/>
    </source>
</evidence>
<protein>
    <submittedName>
        <fullName evidence="1">Permuted papain-like amidase YaeF/Yiix C92 family enzyme</fullName>
    </submittedName>
</protein>
<keyword evidence="2" id="KW-1185">Reference proteome</keyword>
<reference evidence="1 2" key="1">
    <citation type="submission" date="2018-05" db="EMBL/GenBank/DDBJ databases">
        <title>Genomic Encyclopedia of Type Strains, Phase IV (KMG-IV): sequencing the most valuable type-strain genomes for metagenomic binning, comparative biology and taxonomic classification.</title>
        <authorList>
            <person name="Goeker M."/>
        </authorList>
    </citation>
    <scope>NUCLEOTIDE SEQUENCE [LARGE SCALE GENOMIC DNA]</scope>
    <source>
        <strain evidence="1 2">DSM 28579</strain>
    </source>
</reference>
<proteinExistence type="predicted"/>
<gene>
    <name evidence="1" type="ORF">C7377_0512</name>
</gene>
<organism evidence="1 2">
    <name type="scientific">Balneicella halophila</name>
    <dbReference type="NCBI Taxonomy" id="1537566"/>
    <lineage>
        <taxon>Bacteria</taxon>
        <taxon>Pseudomonadati</taxon>
        <taxon>Bacteroidota</taxon>
        <taxon>Bacteroidia</taxon>
        <taxon>Bacteroidales</taxon>
        <taxon>Balneicellaceae</taxon>
        <taxon>Balneicella</taxon>
    </lineage>
</organism>
<evidence type="ECO:0000313" key="2">
    <source>
        <dbReference type="Proteomes" id="UP000251835"/>
    </source>
</evidence>
<dbReference type="InterPro" id="IPR024453">
    <property type="entry name" value="Peptidase_C92"/>
</dbReference>